<dbReference type="EMBL" id="JABBVZ010000004">
    <property type="protein sequence ID" value="NMP21086.1"/>
    <property type="molecule type" value="Genomic_DNA"/>
</dbReference>
<keyword evidence="1" id="KW-0812">Transmembrane</keyword>
<keyword evidence="1" id="KW-1133">Transmembrane helix</keyword>
<keyword evidence="3" id="KW-1185">Reference proteome</keyword>
<dbReference type="Proteomes" id="UP000533476">
    <property type="component" value="Unassembled WGS sequence"/>
</dbReference>
<dbReference type="RefSeq" id="WP_169096083.1">
    <property type="nucleotide sequence ID" value="NZ_JABBVZ010000004.1"/>
</dbReference>
<keyword evidence="1" id="KW-0472">Membrane</keyword>
<name>A0A7Y0L1L9_9FIRM</name>
<accession>A0A7Y0L1L9</accession>
<evidence type="ECO:0000313" key="2">
    <source>
        <dbReference type="EMBL" id="NMP21086.1"/>
    </source>
</evidence>
<gene>
    <name evidence="2" type="ORF">HIJ39_01775</name>
</gene>
<organism evidence="2 3">
    <name type="scientific">Sulfobacillus harzensis</name>
    <dbReference type="NCBI Taxonomy" id="2729629"/>
    <lineage>
        <taxon>Bacteria</taxon>
        <taxon>Bacillati</taxon>
        <taxon>Bacillota</taxon>
        <taxon>Clostridia</taxon>
        <taxon>Eubacteriales</taxon>
        <taxon>Clostridiales Family XVII. Incertae Sedis</taxon>
        <taxon>Sulfobacillus</taxon>
    </lineage>
</organism>
<dbReference type="AlphaFoldDB" id="A0A7Y0L1L9"/>
<feature type="transmembrane region" description="Helical" evidence="1">
    <location>
        <begin position="7"/>
        <end position="28"/>
    </location>
</feature>
<proteinExistence type="predicted"/>
<evidence type="ECO:0000256" key="1">
    <source>
        <dbReference type="SAM" id="Phobius"/>
    </source>
</evidence>
<sequence length="101" mass="10781">MNESRQIVPVMSWVGIAIMVVGGTMGVLSDVDELASNPFSDQSLALLIGEVAPPIWEGLAAIAGSIIIKPLHSNCRALPPRVSGRGFFLSRWVDAMTGDQF</sequence>
<comment type="caution">
    <text evidence="2">The sequence shown here is derived from an EMBL/GenBank/DDBJ whole genome shotgun (WGS) entry which is preliminary data.</text>
</comment>
<evidence type="ECO:0000313" key="3">
    <source>
        <dbReference type="Proteomes" id="UP000533476"/>
    </source>
</evidence>
<protein>
    <submittedName>
        <fullName evidence="2">Uncharacterized protein</fullName>
    </submittedName>
</protein>
<reference evidence="2 3" key="1">
    <citation type="submission" date="2020-04" db="EMBL/GenBank/DDBJ databases">
        <authorList>
            <person name="Zhang R."/>
            <person name="Schippers A."/>
        </authorList>
    </citation>
    <scope>NUCLEOTIDE SEQUENCE [LARGE SCALE GENOMIC DNA]</scope>
    <source>
        <strain evidence="2 3">DSM 109850</strain>
    </source>
</reference>